<organism evidence="1 2">
    <name type="scientific">Escallonia herrerae</name>
    <dbReference type="NCBI Taxonomy" id="1293975"/>
    <lineage>
        <taxon>Eukaryota</taxon>
        <taxon>Viridiplantae</taxon>
        <taxon>Streptophyta</taxon>
        <taxon>Embryophyta</taxon>
        <taxon>Tracheophyta</taxon>
        <taxon>Spermatophyta</taxon>
        <taxon>Magnoliopsida</taxon>
        <taxon>eudicotyledons</taxon>
        <taxon>Gunneridae</taxon>
        <taxon>Pentapetalae</taxon>
        <taxon>asterids</taxon>
        <taxon>campanulids</taxon>
        <taxon>Escalloniales</taxon>
        <taxon>Escalloniaceae</taxon>
        <taxon>Escallonia</taxon>
    </lineage>
</organism>
<accession>A0AA88VJK3</accession>
<dbReference type="PANTHER" id="PTHR46504:SF1">
    <property type="entry name" value="TRNASE Z TRZ2, CHLOROPLASTIC"/>
    <property type="match status" value="1"/>
</dbReference>
<evidence type="ECO:0000313" key="1">
    <source>
        <dbReference type="EMBL" id="KAK3009367.1"/>
    </source>
</evidence>
<comment type="caution">
    <text evidence="1">The sequence shown here is derived from an EMBL/GenBank/DDBJ whole genome shotgun (WGS) entry which is preliminary data.</text>
</comment>
<dbReference type="Proteomes" id="UP001188597">
    <property type="component" value="Unassembled WGS sequence"/>
</dbReference>
<dbReference type="PANTHER" id="PTHR46504">
    <property type="entry name" value="TRNASE Z TRZ1"/>
    <property type="match status" value="1"/>
</dbReference>
<keyword evidence="2" id="KW-1185">Reference proteome</keyword>
<dbReference type="InterPro" id="IPR036866">
    <property type="entry name" value="RibonucZ/Hydroxyglut_hydro"/>
</dbReference>
<proteinExistence type="predicted"/>
<dbReference type="EMBL" id="JAVXUP010001653">
    <property type="protein sequence ID" value="KAK3009367.1"/>
    <property type="molecule type" value="Genomic_DNA"/>
</dbReference>
<evidence type="ECO:0000313" key="2">
    <source>
        <dbReference type="Proteomes" id="UP001188597"/>
    </source>
</evidence>
<sequence>MPELKAAFDIGRCPARTVQQNFLFITHVHLDHIGGLPMYVATRGLYNLRPPTVFVPPCIKEDT</sequence>
<evidence type="ECO:0008006" key="3">
    <source>
        <dbReference type="Google" id="ProtNLM"/>
    </source>
</evidence>
<name>A0AA88VJK3_9ASTE</name>
<dbReference type="SUPFAM" id="SSF56281">
    <property type="entry name" value="Metallo-hydrolase/oxidoreductase"/>
    <property type="match status" value="1"/>
</dbReference>
<gene>
    <name evidence="1" type="ORF">RJ639_014683</name>
</gene>
<protein>
    <recommendedName>
        <fullName evidence="3">Metallo-beta-lactamase domain-containing protein</fullName>
    </recommendedName>
</protein>
<dbReference type="AlphaFoldDB" id="A0AA88VJK3"/>
<dbReference type="Gene3D" id="3.60.15.10">
    <property type="entry name" value="Ribonuclease Z/Hydroxyacylglutathione hydrolase-like"/>
    <property type="match status" value="1"/>
</dbReference>
<reference evidence="1" key="1">
    <citation type="submission" date="2022-12" db="EMBL/GenBank/DDBJ databases">
        <title>Draft genome assemblies for two species of Escallonia (Escalloniales).</title>
        <authorList>
            <person name="Chanderbali A."/>
            <person name="Dervinis C."/>
            <person name="Anghel I."/>
            <person name="Soltis D."/>
            <person name="Soltis P."/>
            <person name="Zapata F."/>
        </authorList>
    </citation>
    <scope>NUCLEOTIDE SEQUENCE</scope>
    <source>
        <strain evidence="1">UCBG64.0493</strain>
        <tissue evidence="1">Leaf</tissue>
    </source>
</reference>